<dbReference type="Gene3D" id="1.10.287.950">
    <property type="entry name" value="Methyl-accepting chemotaxis protein"/>
    <property type="match status" value="1"/>
</dbReference>
<accession>A0AA37H7A9</accession>
<dbReference type="SUPFAM" id="SSF58104">
    <property type="entry name" value="Methyl-accepting chemotaxis protein (MCP) signaling domain"/>
    <property type="match status" value="1"/>
</dbReference>
<evidence type="ECO:0000313" key="5">
    <source>
        <dbReference type="Proteomes" id="UP001055286"/>
    </source>
</evidence>
<protein>
    <recommendedName>
        <fullName evidence="3">Methyl-accepting transducer domain-containing protein</fullName>
    </recommendedName>
</protein>
<dbReference type="Proteomes" id="UP001055286">
    <property type="component" value="Unassembled WGS sequence"/>
</dbReference>
<dbReference type="PANTHER" id="PTHR32089">
    <property type="entry name" value="METHYL-ACCEPTING CHEMOTAXIS PROTEIN MCPB"/>
    <property type="match status" value="1"/>
</dbReference>
<evidence type="ECO:0000313" key="4">
    <source>
        <dbReference type="EMBL" id="GJD60706.1"/>
    </source>
</evidence>
<dbReference type="PANTHER" id="PTHR32089:SF112">
    <property type="entry name" value="LYSOZYME-LIKE PROTEIN-RELATED"/>
    <property type="match status" value="1"/>
</dbReference>
<feature type="domain" description="Methyl-accepting transducer" evidence="3">
    <location>
        <begin position="23"/>
        <end position="69"/>
    </location>
</feature>
<dbReference type="GO" id="GO:0007165">
    <property type="term" value="P:signal transduction"/>
    <property type="evidence" value="ECO:0007669"/>
    <property type="project" value="UniProtKB-KW"/>
</dbReference>
<dbReference type="PROSITE" id="PS50111">
    <property type="entry name" value="CHEMOTAXIS_TRANSDUC_2"/>
    <property type="match status" value="1"/>
</dbReference>
<dbReference type="Pfam" id="PF00015">
    <property type="entry name" value="MCPsignal"/>
    <property type="match status" value="1"/>
</dbReference>
<dbReference type="EMBL" id="BPQJ01000003">
    <property type="protein sequence ID" value="GJD60706.1"/>
    <property type="molecule type" value="Genomic_DNA"/>
</dbReference>
<keyword evidence="1 2" id="KW-0807">Transducer</keyword>
<dbReference type="GO" id="GO:0016020">
    <property type="term" value="C:membrane"/>
    <property type="evidence" value="ECO:0007669"/>
    <property type="project" value="InterPro"/>
</dbReference>
<evidence type="ECO:0000259" key="3">
    <source>
        <dbReference type="PROSITE" id="PS50111"/>
    </source>
</evidence>
<evidence type="ECO:0000256" key="2">
    <source>
        <dbReference type="PROSITE-ProRule" id="PRU00284"/>
    </source>
</evidence>
<dbReference type="AlphaFoldDB" id="A0AA37H7A9"/>
<organism evidence="4 5">
    <name type="scientific">Methylobacterium frigidaeris</name>
    <dbReference type="NCBI Taxonomy" id="2038277"/>
    <lineage>
        <taxon>Bacteria</taxon>
        <taxon>Pseudomonadati</taxon>
        <taxon>Pseudomonadota</taxon>
        <taxon>Alphaproteobacteria</taxon>
        <taxon>Hyphomicrobiales</taxon>
        <taxon>Methylobacteriaceae</taxon>
        <taxon>Methylobacterium</taxon>
    </lineage>
</organism>
<keyword evidence="5" id="KW-1185">Reference proteome</keyword>
<proteinExistence type="predicted"/>
<reference evidence="4" key="1">
    <citation type="journal article" date="2016" name="Front. Microbiol.">
        <title>Genome Sequence of the Piezophilic, Mesophilic Sulfate-Reducing Bacterium Desulfovibrio indicus J2T.</title>
        <authorList>
            <person name="Cao J."/>
            <person name="Maignien L."/>
            <person name="Shao Z."/>
            <person name="Alain K."/>
            <person name="Jebbar M."/>
        </authorList>
    </citation>
    <scope>NUCLEOTIDE SEQUENCE</scope>
    <source>
        <strain evidence="4">JCM 32048</strain>
    </source>
</reference>
<dbReference type="InterPro" id="IPR004089">
    <property type="entry name" value="MCPsignal_dom"/>
</dbReference>
<reference evidence="4" key="2">
    <citation type="submission" date="2021-08" db="EMBL/GenBank/DDBJ databases">
        <authorList>
            <person name="Tani A."/>
            <person name="Ola A."/>
            <person name="Ogura Y."/>
            <person name="Katsura K."/>
            <person name="Hayashi T."/>
        </authorList>
    </citation>
    <scope>NUCLEOTIDE SEQUENCE</scope>
    <source>
        <strain evidence="4">JCM 32048</strain>
    </source>
</reference>
<gene>
    <name evidence="4" type="ORF">MPEAHAMD_0845</name>
</gene>
<evidence type="ECO:0000256" key="1">
    <source>
        <dbReference type="ARBA" id="ARBA00023224"/>
    </source>
</evidence>
<comment type="caution">
    <text evidence="4">The sequence shown here is derived from an EMBL/GenBank/DDBJ whole genome shotgun (WGS) entry which is preliminary data.</text>
</comment>
<name>A0AA37H7A9_9HYPH</name>
<sequence length="69" mass="6832">MRGRAWIVGPALISLNPAHIQAAARIGDVVGLISTIAGQINLLALDATIAAARAGEAGRGSAVMTAGRG</sequence>